<sequence>MAHISPTQFARKTRQSINWADAQKRVLGTYRQWIRAAPEIQTMYNVPFPVSVIRTRIREEFERNRFVAKLPIVDVLLFKSDAEYQETMNFWKQSNHVMSYFKEENFRGDHRLPSDFMSGFLEGRN</sequence>
<evidence type="ECO:0000256" key="7">
    <source>
        <dbReference type="ARBA" id="ARBA00023128"/>
    </source>
</evidence>
<keyword evidence="10" id="KW-1185">Reference proteome</keyword>
<comment type="caution">
    <text evidence="9">The sequence shown here is derived from an EMBL/GenBank/DDBJ whole genome shotgun (WGS) entry which is preliminary data.</text>
</comment>
<comment type="similarity">
    <text evidence="2">Belongs to the complex I LYR family.</text>
</comment>
<dbReference type="PANTHER" id="PTHR12964">
    <property type="entry name" value="NADH-UBIQUINONE OXIDOREDUCTASE B14 SUBUNIT"/>
    <property type="match status" value="1"/>
</dbReference>
<keyword evidence="5" id="KW-0999">Mitochondrion inner membrane</keyword>
<keyword evidence="4" id="KW-0679">Respiratory chain</keyword>
<dbReference type="AlphaFoldDB" id="A0A0G2FH68"/>
<dbReference type="CDD" id="cd20266">
    <property type="entry name" value="Complex1_LYR_NDUFA6_LYRM6"/>
    <property type="match status" value="1"/>
</dbReference>
<evidence type="ECO:0000256" key="5">
    <source>
        <dbReference type="ARBA" id="ARBA00022792"/>
    </source>
</evidence>
<evidence type="ECO:0000256" key="2">
    <source>
        <dbReference type="ARBA" id="ARBA00009508"/>
    </source>
</evidence>
<dbReference type="Proteomes" id="UP000034680">
    <property type="component" value="Unassembled WGS sequence"/>
</dbReference>
<gene>
    <name evidence="9" type="ORF">UCDDA912_g06567</name>
</gene>
<keyword evidence="3" id="KW-0813">Transport</keyword>
<evidence type="ECO:0000313" key="9">
    <source>
        <dbReference type="EMBL" id="KKY33449.1"/>
    </source>
</evidence>
<dbReference type="EMBL" id="LCUC01000245">
    <property type="protein sequence ID" value="KKY33449.1"/>
    <property type="molecule type" value="Genomic_DNA"/>
</dbReference>
<keyword evidence="6" id="KW-0249">Electron transport</keyword>
<dbReference type="InterPro" id="IPR045299">
    <property type="entry name" value="Complex1_LYR_NDUFA6_LYRM6"/>
</dbReference>
<evidence type="ECO:0000256" key="8">
    <source>
        <dbReference type="ARBA" id="ARBA00023136"/>
    </source>
</evidence>
<dbReference type="GO" id="GO:0006979">
    <property type="term" value="P:response to oxidative stress"/>
    <property type="evidence" value="ECO:0007669"/>
    <property type="project" value="TreeGrafter"/>
</dbReference>
<reference evidence="9 10" key="2">
    <citation type="submission" date="2015-05" db="EMBL/GenBank/DDBJ databases">
        <authorList>
            <person name="Morales-Cruz A."/>
            <person name="Amrine K.C."/>
            <person name="Cantu D."/>
        </authorList>
    </citation>
    <scope>NUCLEOTIDE SEQUENCE [LARGE SCALE GENOMIC DNA]</scope>
    <source>
        <strain evidence="9">DA912</strain>
    </source>
</reference>
<dbReference type="Pfam" id="PF13233">
    <property type="entry name" value="Complex1_LYR_2"/>
    <property type="match status" value="1"/>
</dbReference>
<dbReference type="GO" id="GO:0005743">
    <property type="term" value="C:mitochondrial inner membrane"/>
    <property type="evidence" value="ECO:0007669"/>
    <property type="project" value="UniProtKB-SubCell"/>
</dbReference>
<keyword evidence="8" id="KW-0472">Membrane</keyword>
<comment type="subcellular location">
    <subcellularLocation>
        <location evidence="1">Mitochondrion inner membrane</location>
        <topology evidence="1">Peripheral membrane protein</topology>
        <orientation evidence="1">Matrix side</orientation>
    </subcellularLocation>
</comment>
<dbReference type="PIRSF" id="PIRSF006643">
    <property type="entry name" value="NDUA6"/>
    <property type="match status" value="1"/>
</dbReference>
<protein>
    <submittedName>
        <fullName evidence="9">Putative nadh-ubiquinone oxidoreductase kDa subunit</fullName>
    </submittedName>
</protein>
<dbReference type="OrthoDB" id="14535at2759"/>
<evidence type="ECO:0000313" key="10">
    <source>
        <dbReference type="Proteomes" id="UP000034680"/>
    </source>
</evidence>
<evidence type="ECO:0000256" key="6">
    <source>
        <dbReference type="ARBA" id="ARBA00022982"/>
    </source>
</evidence>
<dbReference type="InterPro" id="IPR016488">
    <property type="entry name" value="NADH_Ub_cplx-1_asu_su-6"/>
</dbReference>
<dbReference type="STRING" id="1214573.A0A0G2FH68"/>
<evidence type="ECO:0000256" key="4">
    <source>
        <dbReference type="ARBA" id="ARBA00022660"/>
    </source>
</evidence>
<keyword evidence="7" id="KW-0496">Mitochondrion</keyword>
<organism evidence="9 10">
    <name type="scientific">Diaporthe ampelina</name>
    <dbReference type="NCBI Taxonomy" id="1214573"/>
    <lineage>
        <taxon>Eukaryota</taxon>
        <taxon>Fungi</taxon>
        <taxon>Dikarya</taxon>
        <taxon>Ascomycota</taxon>
        <taxon>Pezizomycotina</taxon>
        <taxon>Sordariomycetes</taxon>
        <taxon>Sordariomycetidae</taxon>
        <taxon>Diaporthales</taxon>
        <taxon>Diaporthaceae</taxon>
        <taxon>Diaporthe</taxon>
    </lineage>
</organism>
<proteinExistence type="inferred from homology"/>
<evidence type="ECO:0000256" key="3">
    <source>
        <dbReference type="ARBA" id="ARBA00022448"/>
    </source>
</evidence>
<dbReference type="GO" id="GO:0045271">
    <property type="term" value="C:respiratory chain complex I"/>
    <property type="evidence" value="ECO:0007669"/>
    <property type="project" value="InterPro"/>
</dbReference>
<evidence type="ECO:0000256" key="1">
    <source>
        <dbReference type="ARBA" id="ARBA00004443"/>
    </source>
</evidence>
<name>A0A0G2FH68_9PEZI</name>
<keyword evidence="9" id="KW-0830">Ubiquinone</keyword>
<accession>A0A0G2FH68</accession>
<reference evidence="9 10" key="1">
    <citation type="submission" date="2015-05" db="EMBL/GenBank/DDBJ databases">
        <title>Distinctive expansion of gene families associated with plant cell wall degradation and secondary metabolism in the genomes of grapevine trunk pathogens.</title>
        <authorList>
            <person name="Lawrence D.P."/>
            <person name="Travadon R."/>
            <person name="Rolshausen P.E."/>
            <person name="Baumgartner K."/>
        </authorList>
    </citation>
    <scope>NUCLEOTIDE SEQUENCE [LARGE SCALE GENOMIC DNA]</scope>
    <source>
        <strain evidence="9">DA912</strain>
    </source>
</reference>
<dbReference type="PANTHER" id="PTHR12964:SF0">
    <property type="entry name" value="NADH DEHYDROGENASE [UBIQUINONE] 1 ALPHA SUBCOMPLEX SUBUNIT 6"/>
    <property type="match status" value="1"/>
</dbReference>